<dbReference type="eggNOG" id="KOG0070">
    <property type="taxonomic scope" value="Eukaryota"/>
</dbReference>
<sequence length="155" mass="16788">MLALHKTANLDPHVDADVVPSVGVDINTFPIDKNRNMVCKEVGGAMMPLWPMYLKDCAGIVYVVDASDSFQLGASAAALRHILSLPAIRGKPVLLVLNKSDAPCLVSMEDLEATFDIDSLREETGDTMVVIKTSALSGENIEKVLGWMKSIYRLG</sequence>
<evidence type="ECO:0000256" key="1">
    <source>
        <dbReference type="ARBA" id="ARBA00022741"/>
    </source>
</evidence>
<dbReference type="GO" id="GO:0046872">
    <property type="term" value="F:metal ion binding"/>
    <property type="evidence" value="ECO:0007669"/>
    <property type="project" value="UniProtKB-KW"/>
</dbReference>
<reference evidence="5 6" key="1">
    <citation type="journal article" date="2009" name="Science">
        <title>Green evolution and dynamic adaptations revealed by genomes of the marine picoeukaryotes Micromonas.</title>
        <authorList>
            <person name="Worden A.Z."/>
            <person name="Lee J.H."/>
            <person name="Mock T."/>
            <person name="Rouze P."/>
            <person name="Simmons M.P."/>
            <person name="Aerts A.L."/>
            <person name="Allen A.E."/>
            <person name="Cuvelier M.L."/>
            <person name="Derelle E."/>
            <person name="Everett M.V."/>
            <person name="Foulon E."/>
            <person name="Grimwood J."/>
            <person name="Gundlach H."/>
            <person name="Henrissat B."/>
            <person name="Napoli C."/>
            <person name="McDonald S.M."/>
            <person name="Parker M.S."/>
            <person name="Rombauts S."/>
            <person name="Salamov A."/>
            <person name="Von Dassow P."/>
            <person name="Badger J.H."/>
            <person name="Coutinho P.M."/>
            <person name="Demir E."/>
            <person name="Dubchak I."/>
            <person name="Gentemann C."/>
            <person name="Eikrem W."/>
            <person name="Gready J.E."/>
            <person name="John U."/>
            <person name="Lanier W."/>
            <person name="Lindquist E.A."/>
            <person name="Lucas S."/>
            <person name="Mayer K.F."/>
            <person name="Moreau H."/>
            <person name="Not F."/>
            <person name="Otillar R."/>
            <person name="Panaud O."/>
            <person name="Pangilinan J."/>
            <person name="Paulsen I."/>
            <person name="Piegu B."/>
            <person name="Poliakov A."/>
            <person name="Robbens S."/>
            <person name="Schmutz J."/>
            <person name="Toulza E."/>
            <person name="Wyss T."/>
            <person name="Zelensky A."/>
            <person name="Zhou K."/>
            <person name="Armbrust E.V."/>
            <person name="Bhattacharya D."/>
            <person name="Goodenough U.W."/>
            <person name="Van de Peer Y."/>
            <person name="Grigoriev I.V."/>
        </authorList>
    </citation>
    <scope>NUCLEOTIDE SEQUENCE [LARGE SCALE GENOMIC DNA]</scope>
    <source>
        <strain evidence="6">RCC299 / NOUM17</strain>
    </source>
</reference>
<keyword evidence="4" id="KW-0479">Metal-binding</keyword>
<dbReference type="InParanoid" id="C1FIW1"/>
<dbReference type="STRING" id="296587.C1FIW1"/>
<dbReference type="SUPFAM" id="SSF52540">
    <property type="entry name" value="P-loop containing nucleoside triphosphate hydrolases"/>
    <property type="match status" value="1"/>
</dbReference>
<dbReference type="Pfam" id="PF00025">
    <property type="entry name" value="Arf"/>
    <property type="match status" value="1"/>
</dbReference>
<protein>
    <recommendedName>
        <fullName evidence="7">ADP-ribosylation factor-like protein 16</fullName>
    </recommendedName>
</protein>
<evidence type="ECO:0000313" key="5">
    <source>
        <dbReference type="EMBL" id="ACO70487.1"/>
    </source>
</evidence>
<dbReference type="Proteomes" id="UP000002009">
    <property type="component" value="Chromosome 12"/>
</dbReference>
<keyword evidence="1 3" id="KW-0547">Nucleotide-binding</keyword>
<keyword evidence="2 3" id="KW-0342">GTP-binding</keyword>
<evidence type="ECO:0000313" key="6">
    <source>
        <dbReference type="Proteomes" id="UP000002009"/>
    </source>
</evidence>
<dbReference type="KEGG" id="mis:MICPUN_87094"/>
<organism evidence="5 6">
    <name type="scientific">Micromonas commoda (strain RCC299 / NOUM17 / CCMP2709)</name>
    <name type="common">Picoplanktonic green alga</name>
    <dbReference type="NCBI Taxonomy" id="296587"/>
    <lineage>
        <taxon>Eukaryota</taxon>
        <taxon>Viridiplantae</taxon>
        <taxon>Chlorophyta</taxon>
        <taxon>Mamiellophyceae</taxon>
        <taxon>Mamiellales</taxon>
        <taxon>Mamiellaceae</taxon>
        <taxon>Micromonas</taxon>
    </lineage>
</organism>
<name>C1FIW1_MICCC</name>
<dbReference type="RefSeq" id="XP_002509229.1">
    <property type="nucleotide sequence ID" value="XM_002509183.1"/>
</dbReference>
<feature type="binding site" evidence="4">
    <location>
        <position position="21"/>
    </location>
    <ligand>
        <name>Mg(2+)</name>
        <dbReference type="ChEBI" id="CHEBI:18420"/>
    </ligand>
</feature>
<dbReference type="EMBL" id="CP001577">
    <property type="protein sequence ID" value="ACO70487.1"/>
    <property type="molecule type" value="Genomic_DNA"/>
</dbReference>
<dbReference type="AlphaFoldDB" id="C1FIW1"/>
<evidence type="ECO:0008006" key="7">
    <source>
        <dbReference type="Google" id="ProtNLM"/>
    </source>
</evidence>
<dbReference type="OMA" id="ETTFSMP"/>
<dbReference type="GO" id="GO:0005525">
    <property type="term" value="F:GTP binding"/>
    <property type="evidence" value="ECO:0007669"/>
    <property type="project" value="UniProtKB-KW"/>
</dbReference>
<dbReference type="PANTHER" id="PTHR46688">
    <property type="entry name" value="ADP-RIBOSYLATION FACTOR-LIKE PROTEIN 16"/>
    <property type="match status" value="1"/>
</dbReference>
<evidence type="ECO:0000256" key="4">
    <source>
        <dbReference type="PIRSR" id="PIRSR606689-2"/>
    </source>
</evidence>
<dbReference type="Gene3D" id="3.40.50.300">
    <property type="entry name" value="P-loop containing nucleotide triphosphate hydrolases"/>
    <property type="match status" value="1"/>
</dbReference>
<dbReference type="OrthoDB" id="526559at2759"/>
<proteinExistence type="predicted"/>
<evidence type="ECO:0000256" key="3">
    <source>
        <dbReference type="PIRSR" id="PIRSR606689-1"/>
    </source>
</evidence>
<dbReference type="PROSITE" id="PS51417">
    <property type="entry name" value="ARF"/>
    <property type="match status" value="1"/>
</dbReference>
<dbReference type="InterPro" id="IPR027417">
    <property type="entry name" value="P-loop_NTPase"/>
</dbReference>
<dbReference type="InterPro" id="IPR006689">
    <property type="entry name" value="Small_GTPase_ARF/SAR"/>
</dbReference>
<keyword evidence="4" id="KW-0460">Magnesium</keyword>
<feature type="binding site" evidence="3">
    <location>
        <begin position="98"/>
        <end position="101"/>
    </location>
    <ligand>
        <name>GTP</name>
        <dbReference type="ChEBI" id="CHEBI:37565"/>
    </ligand>
</feature>
<evidence type="ECO:0000256" key="2">
    <source>
        <dbReference type="ARBA" id="ARBA00023134"/>
    </source>
</evidence>
<feature type="binding site" evidence="3">
    <location>
        <position position="44"/>
    </location>
    <ligand>
        <name>GTP</name>
        <dbReference type="ChEBI" id="CHEBI:37565"/>
    </ligand>
</feature>
<dbReference type="GeneID" id="8247875"/>
<gene>
    <name evidence="5" type="ORF">MICPUN_87094</name>
</gene>
<accession>C1FIW1</accession>
<dbReference type="GO" id="GO:0003924">
    <property type="term" value="F:GTPase activity"/>
    <property type="evidence" value="ECO:0007669"/>
    <property type="project" value="InterPro"/>
</dbReference>
<dbReference type="PANTHER" id="PTHR46688:SF1">
    <property type="entry name" value="ADP-RIBOSYLATION FACTOR-LIKE PROTEIN 16"/>
    <property type="match status" value="1"/>
</dbReference>
<keyword evidence="6" id="KW-1185">Reference proteome</keyword>